<organism evidence="1 2">
    <name type="scientific">Rhodotorula taiwanensis</name>
    <dbReference type="NCBI Taxonomy" id="741276"/>
    <lineage>
        <taxon>Eukaryota</taxon>
        <taxon>Fungi</taxon>
        <taxon>Dikarya</taxon>
        <taxon>Basidiomycota</taxon>
        <taxon>Pucciniomycotina</taxon>
        <taxon>Microbotryomycetes</taxon>
        <taxon>Sporidiobolales</taxon>
        <taxon>Sporidiobolaceae</taxon>
        <taxon>Rhodotorula</taxon>
    </lineage>
</organism>
<gene>
    <name evidence="1" type="ORF">BMF94_1524</name>
</gene>
<sequence length="333" mass="37536">MPATLPLELQLYVVELAAPLHEFTRRPETLKSCSLVHRSWTPTAQKLLFQQIERILDAACSQPAEWVVDAFEDRLRRQPETAPIGLSLMVDDVCECIPGYLASSVNAQLEILAVDCHRSFILSHLQSFSNVRIMRITGSNLADYQMVLDLAAFAPAHPHLEELGFSDADVTLEEQGISPCLSLTRLHLKNSTLRFQRSRLQHWVPNLEVLIASNSEPDHGAYLSLAVLSCLPPKLRQLVCGKSFDSLFNDLFYLRPVQLPATLEFLHLIVYAETNRRGQLSLDDAGNLDMMHNRVRTCTGGLSLVIKLDWISKRKKSADELCEELAERCELVH</sequence>
<accession>A0A2S5BFA7</accession>
<reference evidence="1 2" key="1">
    <citation type="journal article" date="2018" name="Front. Microbiol.">
        <title>Prospects for Fungal Bioremediation of Acidic Radioactive Waste Sites: Characterization and Genome Sequence of Rhodotorula taiwanensis MD1149.</title>
        <authorList>
            <person name="Tkavc R."/>
            <person name="Matrosova V.Y."/>
            <person name="Grichenko O.E."/>
            <person name="Gostincar C."/>
            <person name="Volpe R.P."/>
            <person name="Klimenkova P."/>
            <person name="Gaidamakova E.K."/>
            <person name="Zhou C.E."/>
            <person name="Stewart B.J."/>
            <person name="Lyman M.G."/>
            <person name="Malfatti S.A."/>
            <person name="Rubinfeld B."/>
            <person name="Courtot M."/>
            <person name="Singh J."/>
            <person name="Dalgard C.L."/>
            <person name="Hamilton T."/>
            <person name="Frey K.G."/>
            <person name="Gunde-Cimerman N."/>
            <person name="Dugan L."/>
            <person name="Daly M.J."/>
        </authorList>
    </citation>
    <scope>NUCLEOTIDE SEQUENCE [LARGE SCALE GENOMIC DNA]</scope>
    <source>
        <strain evidence="1 2">MD1149</strain>
    </source>
</reference>
<evidence type="ECO:0000313" key="1">
    <source>
        <dbReference type="EMBL" id="POY75452.1"/>
    </source>
</evidence>
<comment type="caution">
    <text evidence="1">The sequence shown here is derived from an EMBL/GenBank/DDBJ whole genome shotgun (WGS) entry which is preliminary data.</text>
</comment>
<dbReference type="SUPFAM" id="SSF52047">
    <property type="entry name" value="RNI-like"/>
    <property type="match status" value="1"/>
</dbReference>
<keyword evidence="2" id="KW-1185">Reference proteome</keyword>
<dbReference type="OrthoDB" id="2519410at2759"/>
<dbReference type="Proteomes" id="UP000237144">
    <property type="component" value="Unassembled WGS sequence"/>
</dbReference>
<dbReference type="InterPro" id="IPR032675">
    <property type="entry name" value="LRR_dom_sf"/>
</dbReference>
<evidence type="ECO:0008006" key="3">
    <source>
        <dbReference type="Google" id="ProtNLM"/>
    </source>
</evidence>
<dbReference type="AlphaFoldDB" id="A0A2S5BFA7"/>
<name>A0A2S5BFA7_9BASI</name>
<protein>
    <recommendedName>
        <fullName evidence="3">F-box domain-containing protein</fullName>
    </recommendedName>
</protein>
<proteinExistence type="predicted"/>
<dbReference type="Gene3D" id="3.80.10.10">
    <property type="entry name" value="Ribonuclease Inhibitor"/>
    <property type="match status" value="1"/>
</dbReference>
<dbReference type="EMBL" id="PJQD01000015">
    <property type="protein sequence ID" value="POY75452.1"/>
    <property type="molecule type" value="Genomic_DNA"/>
</dbReference>
<evidence type="ECO:0000313" key="2">
    <source>
        <dbReference type="Proteomes" id="UP000237144"/>
    </source>
</evidence>